<dbReference type="InterPro" id="IPR008854">
    <property type="entry name" value="TPMT"/>
</dbReference>
<keyword evidence="3" id="KW-0808">Transferase</keyword>
<keyword evidence="7" id="KW-1185">Reference proteome</keyword>
<accession>A0A9W8HGH1</accession>
<evidence type="ECO:0000256" key="4">
    <source>
        <dbReference type="ARBA" id="ARBA00022691"/>
    </source>
</evidence>
<protein>
    <recommendedName>
        <fullName evidence="8">Thiol methyltransferase 1</fullName>
    </recommendedName>
</protein>
<name>A0A9W8HGH1_9FUNG</name>
<feature type="region of interest" description="Disordered" evidence="5">
    <location>
        <begin position="18"/>
        <end position="43"/>
    </location>
</feature>
<dbReference type="Gene3D" id="3.40.50.150">
    <property type="entry name" value="Vaccinia Virus protein VP39"/>
    <property type="match status" value="1"/>
</dbReference>
<evidence type="ECO:0008006" key="8">
    <source>
        <dbReference type="Google" id="ProtNLM"/>
    </source>
</evidence>
<organism evidence="6 7">
    <name type="scientific">Coemansia javaensis</name>
    <dbReference type="NCBI Taxonomy" id="2761396"/>
    <lineage>
        <taxon>Eukaryota</taxon>
        <taxon>Fungi</taxon>
        <taxon>Fungi incertae sedis</taxon>
        <taxon>Zoopagomycota</taxon>
        <taxon>Kickxellomycotina</taxon>
        <taxon>Kickxellomycetes</taxon>
        <taxon>Kickxellales</taxon>
        <taxon>Kickxellaceae</taxon>
        <taxon>Coemansia</taxon>
    </lineage>
</organism>
<sequence length="242" mass="25827">MAVSAEAVALAPATAPLATDLPPATSLPPTKAPAAGHPADAHMSDAHVAARVQRAWDEYWASGARDADPVAPAEALRELLEDHRWLLPRGRCLVAGCGRGADALYLAGRGLACVAVDISEGALLRAAGPLPGRVTFAAQDLLSFRPAVRFTVAYECGLFSAIHPSQRAQWAAAYARLVAPQGSLIVLLCPLMRCDQSPSHLVTMAECEAHLKRYFVLVRVDSNCRCVEGQEGNELMSVWKRL</sequence>
<evidence type="ECO:0000313" key="6">
    <source>
        <dbReference type="EMBL" id="KAJ2785766.1"/>
    </source>
</evidence>
<keyword evidence="2" id="KW-0489">Methyltransferase</keyword>
<gene>
    <name evidence="6" type="ORF">H4R18_000312</name>
</gene>
<dbReference type="GO" id="GO:0032259">
    <property type="term" value="P:methylation"/>
    <property type="evidence" value="ECO:0007669"/>
    <property type="project" value="UniProtKB-KW"/>
</dbReference>
<dbReference type="PROSITE" id="PS51585">
    <property type="entry name" value="SAM_MT_TPMT"/>
    <property type="match status" value="1"/>
</dbReference>
<dbReference type="AlphaFoldDB" id="A0A9W8HGH1"/>
<reference evidence="6" key="1">
    <citation type="submission" date="2022-07" db="EMBL/GenBank/DDBJ databases">
        <title>Phylogenomic reconstructions and comparative analyses of Kickxellomycotina fungi.</title>
        <authorList>
            <person name="Reynolds N.K."/>
            <person name="Stajich J.E."/>
            <person name="Barry K."/>
            <person name="Grigoriev I.V."/>
            <person name="Crous P."/>
            <person name="Smith M.E."/>
        </authorList>
    </citation>
    <scope>NUCLEOTIDE SEQUENCE</scope>
    <source>
        <strain evidence="6">NBRC 105414</strain>
    </source>
</reference>
<proteinExistence type="predicted"/>
<evidence type="ECO:0000313" key="7">
    <source>
        <dbReference type="Proteomes" id="UP001140217"/>
    </source>
</evidence>
<keyword evidence="1" id="KW-0597">Phosphoprotein</keyword>
<dbReference type="PANTHER" id="PTHR32183:SF6">
    <property type="entry name" value="CYSTEINE SULFINATE DESULFINASE_CYSTEINE DESULFURASE AND RELATED ENZYMES"/>
    <property type="match status" value="1"/>
</dbReference>
<keyword evidence="4" id="KW-0949">S-adenosyl-L-methionine</keyword>
<dbReference type="GO" id="GO:0008757">
    <property type="term" value="F:S-adenosylmethionine-dependent methyltransferase activity"/>
    <property type="evidence" value="ECO:0007669"/>
    <property type="project" value="InterPro"/>
</dbReference>
<dbReference type="PANTHER" id="PTHR32183">
    <property type="match status" value="1"/>
</dbReference>
<evidence type="ECO:0000256" key="5">
    <source>
        <dbReference type="SAM" id="MobiDB-lite"/>
    </source>
</evidence>
<evidence type="ECO:0000256" key="3">
    <source>
        <dbReference type="ARBA" id="ARBA00022679"/>
    </source>
</evidence>
<dbReference type="Proteomes" id="UP001140217">
    <property type="component" value="Unassembled WGS sequence"/>
</dbReference>
<evidence type="ECO:0000256" key="1">
    <source>
        <dbReference type="ARBA" id="ARBA00022553"/>
    </source>
</evidence>
<dbReference type="InterPro" id="IPR029063">
    <property type="entry name" value="SAM-dependent_MTases_sf"/>
</dbReference>
<feature type="compositionally biased region" description="Low complexity" evidence="5">
    <location>
        <begin position="18"/>
        <end position="29"/>
    </location>
</feature>
<dbReference type="CDD" id="cd02440">
    <property type="entry name" value="AdoMet_MTases"/>
    <property type="match status" value="1"/>
</dbReference>
<dbReference type="SUPFAM" id="SSF53335">
    <property type="entry name" value="S-adenosyl-L-methionine-dependent methyltransferases"/>
    <property type="match status" value="1"/>
</dbReference>
<comment type="caution">
    <text evidence="6">The sequence shown here is derived from an EMBL/GenBank/DDBJ whole genome shotgun (WGS) entry which is preliminary data.</text>
</comment>
<dbReference type="Pfam" id="PF05724">
    <property type="entry name" value="TPMT"/>
    <property type="match status" value="1"/>
</dbReference>
<evidence type="ECO:0000256" key="2">
    <source>
        <dbReference type="ARBA" id="ARBA00022603"/>
    </source>
</evidence>
<dbReference type="EMBL" id="JANBUL010000007">
    <property type="protein sequence ID" value="KAJ2785766.1"/>
    <property type="molecule type" value="Genomic_DNA"/>
</dbReference>
<dbReference type="OrthoDB" id="276151at2759"/>